<dbReference type="OrthoDB" id="61124at2759"/>
<keyword evidence="8" id="KW-1185">Reference proteome</keyword>
<evidence type="ECO:0000256" key="4">
    <source>
        <dbReference type="ARBA" id="ARBA00022989"/>
    </source>
</evidence>
<dbReference type="Pfam" id="PF07856">
    <property type="entry name" value="Orai-1"/>
    <property type="match status" value="1"/>
</dbReference>
<evidence type="ECO:0000313" key="7">
    <source>
        <dbReference type="EMBL" id="GMI17737.1"/>
    </source>
</evidence>
<feature type="transmembrane region" description="Helical" evidence="6">
    <location>
        <begin position="86"/>
        <end position="114"/>
    </location>
</feature>
<dbReference type="AlphaFoldDB" id="A0A9W7FRM0"/>
<keyword evidence="3 6" id="KW-0812">Transmembrane</keyword>
<feature type="transmembrane region" description="Helical" evidence="6">
    <location>
        <begin position="135"/>
        <end position="161"/>
    </location>
</feature>
<evidence type="ECO:0000256" key="3">
    <source>
        <dbReference type="ARBA" id="ARBA00022692"/>
    </source>
</evidence>
<keyword evidence="4 6" id="KW-1133">Transmembrane helix</keyword>
<evidence type="ECO:0000256" key="5">
    <source>
        <dbReference type="ARBA" id="ARBA00023136"/>
    </source>
</evidence>
<gene>
    <name evidence="7" type="ORF">TrLO_g14840</name>
</gene>
<dbReference type="EMBL" id="BRXW01000304">
    <property type="protein sequence ID" value="GMI17737.1"/>
    <property type="molecule type" value="Genomic_DNA"/>
</dbReference>
<keyword evidence="5 6" id="KW-0472">Membrane</keyword>
<accession>A0A9W7FRM0</accession>
<reference evidence="8" key="1">
    <citation type="journal article" date="2023" name="Commun. Biol.">
        <title>Genome analysis of Parmales, the sister group of diatoms, reveals the evolutionary specialization of diatoms from phago-mixotrophs to photoautotrophs.</title>
        <authorList>
            <person name="Ban H."/>
            <person name="Sato S."/>
            <person name="Yoshikawa S."/>
            <person name="Yamada K."/>
            <person name="Nakamura Y."/>
            <person name="Ichinomiya M."/>
            <person name="Sato N."/>
            <person name="Blanc-Mathieu R."/>
            <person name="Endo H."/>
            <person name="Kuwata A."/>
            <person name="Ogata H."/>
        </authorList>
    </citation>
    <scope>NUCLEOTIDE SEQUENCE [LARGE SCALE GENOMIC DNA]</scope>
    <source>
        <strain evidence="8">NIES 3700</strain>
    </source>
</reference>
<dbReference type="Proteomes" id="UP001165122">
    <property type="component" value="Unassembled WGS sequence"/>
</dbReference>
<evidence type="ECO:0000313" key="8">
    <source>
        <dbReference type="Proteomes" id="UP001165122"/>
    </source>
</evidence>
<evidence type="ECO:0000256" key="1">
    <source>
        <dbReference type="ARBA" id="ARBA00004141"/>
    </source>
</evidence>
<name>A0A9W7FRM0_9STRA</name>
<dbReference type="Gene3D" id="1.20.140.140">
    <property type="entry name" value="Calcium release-activated calcium channel protein Orai"/>
    <property type="match status" value="1"/>
</dbReference>
<evidence type="ECO:0000256" key="2">
    <source>
        <dbReference type="ARBA" id="ARBA00008062"/>
    </source>
</evidence>
<dbReference type="InterPro" id="IPR038350">
    <property type="entry name" value="Orai_sf"/>
</dbReference>
<feature type="transmembrane region" description="Helical" evidence="6">
    <location>
        <begin position="167"/>
        <end position="187"/>
    </location>
</feature>
<dbReference type="InterPro" id="IPR012446">
    <property type="entry name" value="CRAC_channel"/>
</dbReference>
<comment type="similarity">
    <text evidence="2">Belongs to the Orai family.</text>
</comment>
<dbReference type="GO" id="GO:0016020">
    <property type="term" value="C:membrane"/>
    <property type="evidence" value="ECO:0007669"/>
    <property type="project" value="UniProtKB-SubCell"/>
</dbReference>
<comment type="subcellular location">
    <subcellularLocation>
        <location evidence="1">Membrane</location>
        <topology evidence="1">Multi-pass membrane protein</topology>
    </subcellularLocation>
</comment>
<organism evidence="7 8">
    <name type="scientific">Triparma laevis f. longispina</name>
    <dbReference type="NCBI Taxonomy" id="1714387"/>
    <lineage>
        <taxon>Eukaryota</taxon>
        <taxon>Sar</taxon>
        <taxon>Stramenopiles</taxon>
        <taxon>Ochrophyta</taxon>
        <taxon>Bolidophyceae</taxon>
        <taxon>Parmales</taxon>
        <taxon>Triparmaceae</taxon>
        <taxon>Triparma</taxon>
    </lineage>
</organism>
<evidence type="ECO:0000256" key="6">
    <source>
        <dbReference type="SAM" id="Phobius"/>
    </source>
</evidence>
<comment type="caution">
    <text evidence="7">The sequence shown here is derived from an EMBL/GenBank/DDBJ whole genome shotgun (WGS) entry which is preliminary data.</text>
</comment>
<sequence>MFAPLTAGMNVADMAWEVKCREEDMKQRALENERRAIDDARRSVDEKAQQLKAISHLSALIAGFAMVVIVEIQIDDDLNPVLLCIFGFTTATVVGCMLVSMLNCTMMLVAILRYNCVLREVPFQDFWKMRCEEDFVFALRVFTYGIPMFMCTLAEIGWVVYNGHNQRVAAASIITGVAVITLSMWLLHTERKWGDFLLGGSNAKLYDPGMRSDMLDAARANSERQQQGAAPMVETELNQKETGGVVGGNEVTNRR</sequence>
<dbReference type="PANTHER" id="PTHR31501">
    <property type="entry name" value="CALCIUM RELEASE-ACTIVATED CALCIUM CHANNEL PROTEIN 1"/>
    <property type="match status" value="1"/>
</dbReference>
<proteinExistence type="inferred from homology"/>
<feature type="transmembrane region" description="Helical" evidence="6">
    <location>
        <begin position="51"/>
        <end position="74"/>
    </location>
</feature>
<dbReference type="PANTHER" id="PTHR31501:SF7">
    <property type="entry name" value="CALCIUM RELEASE-ACTIVATED CALCIUM CHANNEL PROTEIN 1"/>
    <property type="match status" value="1"/>
</dbReference>
<protein>
    <submittedName>
        <fullName evidence="7">Uncharacterized protein</fullName>
    </submittedName>
</protein>